<comment type="caution">
    <text evidence="2">The sequence shown here is derived from an EMBL/GenBank/DDBJ whole genome shotgun (WGS) entry which is preliminary data.</text>
</comment>
<dbReference type="EMBL" id="RQGT01000134">
    <property type="protein sequence ID" value="TGM08811.1"/>
    <property type="molecule type" value="Genomic_DNA"/>
</dbReference>
<keyword evidence="1" id="KW-0175">Coiled coil</keyword>
<reference evidence="3" key="1">
    <citation type="journal article" date="2019" name="PLoS Negl. Trop. Dis.">
        <title>Revisiting the worldwide diversity of Leptospira species in the environment.</title>
        <authorList>
            <person name="Vincent A.T."/>
            <person name="Schiettekatte O."/>
            <person name="Bourhy P."/>
            <person name="Veyrier F.J."/>
            <person name="Picardeau M."/>
        </authorList>
    </citation>
    <scope>NUCLEOTIDE SEQUENCE [LARGE SCALE GENOMIC DNA]</scope>
    <source>
        <strain evidence="3">201702407</strain>
    </source>
</reference>
<evidence type="ECO:0008006" key="4">
    <source>
        <dbReference type="Google" id="ProtNLM"/>
    </source>
</evidence>
<proteinExistence type="predicted"/>
<name>A0ABY2MV22_9LEPT</name>
<protein>
    <recommendedName>
        <fullName evidence="4">DUF4140 domain-containing protein</fullName>
    </recommendedName>
</protein>
<keyword evidence="3" id="KW-1185">Reference proteome</keyword>
<accession>A0ABY2MV22</accession>
<evidence type="ECO:0000313" key="3">
    <source>
        <dbReference type="Proteomes" id="UP000297422"/>
    </source>
</evidence>
<sequence length="283" mass="31630">MNFFDLRGAKKALQAISANSEAGTKFRVSFANPKASILHSQNVLKIPSWLPSGDYTVEVFQVNEEEESLRSSFEFKLPNKSIQSIEPLPETQSVPQNPFSDSKEGNIPVSALNALLSLRKEDQKEIEDKREQDRIIWEAKIQTLIDNHKNEIERLKESQKNEIERLTSTHKLELALTQGNVSKLEELKDSLARKIETRIRNEQKMLSGTNAQSFDVNTITSLLSHPLASVFISKFFGVELPSVPALAGNPDAMKSMISELMSVFNSGGDGTDKLNELLSRGET</sequence>
<evidence type="ECO:0000256" key="1">
    <source>
        <dbReference type="SAM" id="Coils"/>
    </source>
</evidence>
<feature type="coiled-coil region" evidence="1">
    <location>
        <begin position="112"/>
        <end position="169"/>
    </location>
</feature>
<dbReference type="Proteomes" id="UP000297422">
    <property type="component" value="Unassembled WGS sequence"/>
</dbReference>
<evidence type="ECO:0000313" key="2">
    <source>
        <dbReference type="EMBL" id="TGM08811.1"/>
    </source>
</evidence>
<gene>
    <name evidence="2" type="ORF">EHQ90_22240</name>
</gene>
<organism evidence="2 3">
    <name type="scientific">Leptospira stimsonii</name>
    <dbReference type="NCBI Taxonomy" id="2202203"/>
    <lineage>
        <taxon>Bacteria</taxon>
        <taxon>Pseudomonadati</taxon>
        <taxon>Spirochaetota</taxon>
        <taxon>Spirochaetia</taxon>
        <taxon>Leptospirales</taxon>
        <taxon>Leptospiraceae</taxon>
        <taxon>Leptospira</taxon>
    </lineage>
</organism>
<dbReference type="RefSeq" id="WP_135686632.1">
    <property type="nucleotide sequence ID" value="NZ_RQEQ01000008.1"/>
</dbReference>